<dbReference type="PRINTS" id="PR01130">
    <property type="entry name" value="DERENTRNSPRT"/>
</dbReference>
<evidence type="ECO:0000256" key="5">
    <source>
        <dbReference type="ARBA" id="ARBA00022989"/>
    </source>
</evidence>
<dbReference type="Proteomes" id="UP000095280">
    <property type="component" value="Unplaced"/>
</dbReference>
<feature type="transmembrane region" description="Helical" evidence="8">
    <location>
        <begin position="493"/>
        <end position="517"/>
    </location>
</feature>
<comment type="subcellular location">
    <subcellularLocation>
        <location evidence="1">Membrane</location>
        <topology evidence="1">Multi-pass membrane protein</topology>
    </subcellularLocation>
</comment>
<protein>
    <submittedName>
        <fullName evidence="10">Equilibrative nucleoside transporter 3</fullName>
    </submittedName>
</protein>
<feature type="transmembrane region" description="Helical" evidence="8">
    <location>
        <begin position="201"/>
        <end position="223"/>
    </location>
</feature>
<feature type="transmembrane region" description="Helical" evidence="8">
    <location>
        <begin position="430"/>
        <end position="449"/>
    </location>
</feature>
<evidence type="ECO:0000256" key="1">
    <source>
        <dbReference type="ARBA" id="ARBA00004141"/>
    </source>
</evidence>
<evidence type="ECO:0000256" key="6">
    <source>
        <dbReference type="ARBA" id="ARBA00023136"/>
    </source>
</evidence>
<dbReference type="GO" id="GO:0005337">
    <property type="term" value="F:nucleoside transmembrane transporter activity"/>
    <property type="evidence" value="ECO:0007669"/>
    <property type="project" value="InterPro"/>
</dbReference>
<dbReference type="Pfam" id="PF01733">
    <property type="entry name" value="Nucleoside_tran"/>
    <property type="match status" value="1"/>
</dbReference>
<keyword evidence="9" id="KW-1185">Reference proteome</keyword>
<dbReference type="InterPro" id="IPR036259">
    <property type="entry name" value="MFS_trans_sf"/>
</dbReference>
<evidence type="ECO:0000256" key="3">
    <source>
        <dbReference type="ARBA" id="ARBA00022448"/>
    </source>
</evidence>
<sequence>MDLDDSTVLPDKKLIPADPNADDSQQGDKEPTPEANKNGNGIMAKGQTEELVANESQNLEVARLLQPEPDTKVLDDDKPLEVGGSAPNDAYYTVFILFALHGIGILLPWNMFINAHSYFVDYKLYTNVSANADYRSNFMHYITLSAQLPNMLMMAFNVFFQPTKPSLKSSNDVRKLMLVILIEIGICLFTVALAVVDSSQWPATFFGITIACIVLLNCCAGVYQSSAYGMAALLPMAYSNAIVLGNNVSGTVISLVNLASKAASSLNLQLTAILYFSAAVIILLICFGSLFLLPKLSFYQHYQAREFEIPMLEFDETANSNGKPDGGNGTVCESAEPTVVVVDVGGDGCCDDYSNTAVECCALCCLRGGDSKLVCSRYWRRYWEAFRHCWVHCVSVWCVFFCTLACFPALQATIEPVTLLSLKDWFVDIFVFLFFNLFAMLGSLVSTFWQWPSPRWLALCVWPRLLIFVPFFLMCNCFPDSRAVIPVLIRSDTAFICGMIVFALTSGYLSSLCMMYAPRSVADPEKHAGLAAMLAAFFLVFGVFTGILFGTLLKAMFFA</sequence>
<evidence type="ECO:0000313" key="10">
    <source>
        <dbReference type="WBParaSite" id="maker-uti_cns_0046564-snap-gene-0.4-mRNA-1"/>
    </source>
</evidence>
<dbReference type="InterPro" id="IPR002259">
    <property type="entry name" value="Eqnu_transpt"/>
</dbReference>
<dbReference type="PANTHER" id="PTHR10332">
    <property type="entry name" value="EQUILIBRATIVE NUCLEOSIDE TRANSPORTER"/>
    <property type="match status" value="1"/>
</dbReference>
<reference evidence="10" key="1">
    <citation type="submission" date="2016-11" db="UniProtKB">
        <authorList>
            <consortium name="WormBaseParasite"/>
        </authorList>
    </citation>
    <scope>IDENTIFICATION</scope>
</reference>
<feature type="transmembrane region" description="Helical" evidence="8">
    <location>
        <begin position="90"/>
        <end position="109"/>
    </location>
</feature>
<evidence type="ECO:0000256" key="2">
    <source>
        <dbReference type="ARBA" id="ARBA00007965"/>
    </source>
</evidence>
<feature type="region of interest" description="Disordered" evidence="7">
    <location>
        <begin position="1"/>
        <end position="44"/>
    </location>
</feature>
<accession>A0A1I8JBV2</accession>
<organism evidence="9 10">
    <name type="scientific">Macrostomum lignano</name>
    <dbReference type="NCBI Taxonomy" id="282301"/>
    <lineage>
        <taxon>Eukaryota</taxon>
        <taxon>Metazoa</taxon>
        <taxon>Spiralia</taxon>
        <taxon>Lophotrochozoa</taxon>
        <taxon>Platyhelminthes</taxon>
        <taxon>Rhabditophora</taxon>
        <taxon>Macrostomorpha</taxon>
        <taxon>Macrostomida</taxon>
        <taxon>Macrostomidae</taxon>
        <taxon>Macrostomum</taxon>
    </lineage>
</organism>
<comment type="similarity">
    <text evidence="2">Belongs to the SLC29A/ENT transporter (TC 2.A.57) family.</text>
</comment>
<evidence type="ECO:0000256" key="4">
    <source>
        <dbReference type="ARBA" id="ARBA00022692"/>
    </source>
</evidence>
<keyword evidence="3" id="KW-0813">Transport</keyword>
<feature type="transmembrane region" description="Helical" evidence="8">
    <location>
        <begin position="235"/>
        <end position="260"/>
    </location>
</feature>
<feature type="transmembrane region" description="Helical" evidence="8">
    <location>
        <begin position="389"/>
        <end position="410"/>
    </location>
</feature>
<keyword evidence="4 8" id="KW-0812">Transmembrane</keyword>
<evidence type="ECO:0000256" key="8">
    <source>
        <dbReference type="SAM" id="Phobius"/>
    </source>
</evidence>
<evidence type="ECO:0000256" key="7">
    <source>
        <dbReference type="SAM" id="MobiDB-lite"/>
    </source>
</evidence>
<keyword evidence="5 8" id="KW-1133">Transmembrane helix</keyword>
<feature type="transmembrane region" description="Helical" evidence="8">
    <location>
        <begin position="138"/>
        <end position="160"/>
    </location>
</feature>
<feature type="transmembrane region" description="Helical" evidence="8">
    <location>
        <begin position="529"/>
        <end position="553"/>
    </location>
</feature>
<dbReference type="PANTHER" id="PTHR10332:SF80">
    <property type="entry name" value="EQUILIBRATIVE NUCLEOSIDE TRANSPORTER 2, ISOFORM A"/>
    <property type="match status" value="1"/>
</dbReference>
<feature type="transmembrane region" description="Helical" evidence="8">
    <location>
        <begin position="176"/>
        <end position="195"/>
    </location>
</feature>
<dbReference type="WBParaSite" id="maker-uti_cns_0046564-snap-gene-0.4-mRNA-1">
    <property type="protein sequence ID" value="maker-uti_cns_0046564-snap-gene-0.4-mRNA-1"/>
    <property type="gene ID" value="maker-uti_cns_0046564-snap-gene-0.4"/>
</dbReference>
<feature type="transmembrane region" description="Helical" evidence="8">
    <location>
        <begin position="456"/>
        <end position="473"/>
    </location>
</feature>
<evidence type="ECO:0000313" key="9">
    <source>
        <dbReference type="Proteomes" id="UP000095280"/>
    </source>
</evidence>
<name>A0A1I8JBV2_9PLAT</name>
<dbReference type="SUPFAM" id="SSF103473">
    <property type="entry name" value="MFS general substrate transporter"/>
    <property type="match status" value="1"/>
</dbReference>
<dbReference type="GO" id="GO:0005886">
    <property type="term" value="C:plasma membrane"/>
    <property type="evidence" value="ECO:0007669"/>
    <property type="project" value="TreeGrafter"/>
</dbReference>
<dbReference type="AlphaFoldDB" id="A0A1I8JBV2"/>
<keyword evidence="6 8" id="KW-0472">Membrane</keyword>
<feature type="transmembrane region" description="Helical" evidence="8">
    <location>
        <begin position="272"/>
        <end position="293"/>
    </location>
</feature>
<proteinExistence type="inferred from homology"/>